<name>A0A9D1ED81_9FIRM</name>
<reference evidence="2" key="1">
    <citation type="submission" date="2020-10" db="EMBL/GenBank/DDBJ databases">
        <authorList>
            <person name="Gilroy R."/>
        </authorList>
    </citation>
    <scope>NUCLEOTIDE SEQUENCE</scope>
    <source>
        <strain evidence="2">ChiW13-3771</strain>
    </source>
</reference>
<evidence type="ECO:0000313" key="2">
    <source>
        <dbReference type="EMBL" id="HIR88221.1"/>
    </source>
</evidence>
<organism evidence="2 3">
    <name type="scientific">Candidatus Fimimorpha faecalis</name>
    <dbReference type="NCBI Taxonomy" id="2840824"/>
    <lineage>
        <taxon>Bacteria</taxon>
        <taxon>Bacillati</taxon>
        <taxon>Bacillota</taxon>
        <taxon>Clostridia</taxon>
        <taxon>Eubacteriales</taxon>
        <taxon>Candidatus Fimimorpha</taxon>
    </lineage>
</organism>
<protein>
    <submittedName>
        <fullName evidence="2">Uncharacterized protein</fullName>
    </submittedName>
</protein>
<keyword evidence="1" id="KW-1133">Transmembrane helix</keyword>
<comment type="caution">
    <text evidence="2">The sequence shown here is derived from an EMBL/GenBank/DDBJ whole genome shotgun (WGS) entry which is preliminary data.</text>
</comment>
<sequence length="139" mass="16294">MKSKRKTKSPIIIFLNIIIVLCCLGVVIAAFSMIRSFYYTNYSYSVDTFYYRLLEEDYPSMVRLYYENEENNVKEEGDLGEYYGVAKYFEAASYYKIYQESGDTVRANYQKEKMDAALEEMGDLSAEAERIKEKLDISE</sequence>
<feature type="transmembrane region" description="Helical" evidence="1">
    <location>
        <begin position="12"/>
        <end position="34"/>
    </location>
</feature>
<keyword evidence="1" id="KW-0472">Membrane</keyword>
<accession>A0A9D1ED81</accession>
<evidence type="ECO:0000256" key="1">
    <source>
        <dbReference type="SAM" id="Phobius"/>
    </source>
</evidence>
<reference evidence="2" key="2">
    <citation type="journal article" date="2021" name="PeerJ">
        <title>Extensive microbial diversity within the chicken gut microbiome revealed by metagenomics and culture.</title>
        <authorList>
            <person name="Gilroy R."/>
            <person name="Ravi A."/>
            <person name="Getino M."/>
            <person name="Pursley I."/>
            <person name="Horton D.L."/>
            <person name="Alikhan N.F."/>
            <person name="Baker D."/>
            <person name="Gharbi K."/>
            <person name="Hall N."/>
            <person name="Watson M."/>
            <person name="Adriaenssens E.M."/>
            <person name="Foster-Nyarko E."/>
            <person name="Jarju S."/>
            <person name="Secka A."/>
            <person name="Antonio M."/>
            <person name="Oren A."/>
            <person name="Chaudhuri R.R."/>
            <person name="La Ragione R."/>
            <person name="Hildebrand F."/>
            <person name="Pallen M.J."/>
        </authorList>
    </citation>
    <scope>NUCLEOTIDE SEQUENCE</scope>
    <source>
        <strain evidence="2">ChiW13-3771</strain>
    </source>
</reference>
<keyword evidence="1" id="KW-0812">Transmembrane</keyword>
<gene>
    <name evidence="2" type="ORF">IAC96_04645</name>
</gene>
<evidence type="ECO:0000313" key="3">
    <source>
        <dbReference type="Proteomes" id="UP000824201"/>
    </source>
</evidence>
<dbReference type="AlphaFoldDB" id="A0A9D1ED81"/>
<dbReference type="Proteomes" id="UP000824201">
    <property type="component" value="Unassembled WGS sequence"/>
</dbReference>
<proteinExistence type="predicted"/>
<dbReference type="EMBL" id="DVHN01000052">
    <property type="protein sequence ID" value="HIR88221.1"/>
    <property type="molecule type" value="Genomic_DNA"/>
</dbReference>